<accession>A0AAD0YNV3</accession>
<feature type="transmembrane region" description="Helical" evidence="1">
    <location>
        <begin position="101"/>
        <end position="117"/>
    </location>
</feature>
<feature type="transmembrane region" description="Helical" evidence="1">
    <location>
        <begin position="253"/>
        <end position="272"/>
    </location>
</feature>
<proteinExistence type="predicted"/>
<evidence type="ECO:0000313" key="2">
    <source>
        <dbReference type="EMBL" id="AZA91989.1"/>
    </source>
</evidence>
<keyword evidence="3" id="KW-1185">Reference proteome</keyword>
<feature type="transmembrane region" description="Helical" evidence="1">
    <location>
        <begin position="5"/>
        <end position="27"/>
    </location>
</feature>
<gene>
    <name evidence="2" type="ORF">EG343_15845</name>
</gene>
<dbReference type="RefSeq" id="WP_123858724.1">
    <property type="nucleotide sequence ID" value="NZ_CP033923.1"/>
</dbReference>
<feature type="transmembrane region" description="Helical" evidence="1">
    <location>
        <begin position="284"/>
        <end position="300"/>
    </location>
</feature>
<keyword evidence="1" id="KW-1133">Transmembrane helix</keyword>
<keyword evidence="1" id="KW-0472">Membrane</keyword>
<evidence type="ECO:0000256" key="1">
    <source>
        <dbReference type="SAM" id="Phobius"/>
    </source>
</evidence>
<evidence type="ECO:0000313" key="3">
    <source>
        <dbReference type="Proteomes" id="UP000278288"/>
    </source>
</evidence>
<feature type="transmembrane region" description="Helical" evidence="1">
    <location>
        <begin position="335"/>
        <end position="358"/>
    </location>
</feature>
<feature type="transmembrane region" description="Helical" evidence="1">
    <location>
        <begin position="151"/>
        <end position="172"/>
    </location>
</feature>
<keyword evidence="1" id="KW-0812">Transmembrane</keyword>
<reference evidence="2 3" key="1">
    <citation type="submission" date="2018-11" db="EMBL/GenBank/DDBJ databases">
        <title>Proposal to divide the Flavobacteriaceae and reorganize its genera based on Amino Acid Identity values calculated from whole genome sequences.</title>
        <authorList>
            <person name="Nicholson A.C."/>
            <person name="Gulvik C.A."/>
            <person name="Whitney A.M."/>
            <person name="Humrighouse B.W."/>
            <person name="Bell M."/>
            <person name="Holmes B."/>
            <person name="Steigerwalt A.G."/>
            <person name="Villarma A."/>
            <person name="Sheth M."/>
            <person name="Batra D."/>
            <person name="Pryor J."/>
            <person name="Bernardet J.-F."/>
            <person name="Hugo C."/>
            <person name="Kampfer P."/>
            <person name="Newman J."/>
            <person name="McQuiston J.R."/>
        </authorList>
    </citation>
    <scope>NUCLEOTIDE SEQUENCE [LARGE SCALE GENOMIC DNA]</scope>
    <source>
        <strain evidence="2 3">G0041</strain>
    </source>
</reference>
<dbReference type="KEGG" id="cnk:EG343_15845"/>
<dbReference type="Proteomes" id="UP000278288">
    <property type="component" value="Chromosome"/>
</dbReference>
<protein>
    <submittedName>
        <fullName evidence="2">Uncharacterized protein</fullName>
    </submittedName>
</protein>
<dbReference type="AlphaFoldDB" id="A0AAD0YNV3"/>
<organism evidence="2 3">
    <name type="scientific">Chryseobacterium nakagawai</name>
    <dbReference type="NCBI Taxonomy" id="1241982"/>
    <lineage>
        <taxon>Bacteria</taxon>
        <taxon>Pseudomonadati</taxon>
        <taxon>Bacteroidota</taxon>
        <taxon>Flavobacteriia</taxon>
        <taxon>Flavobacteriales</taxon>
        <taxon>Weeksellaceae</taxon>
        <taxon>Chryseobacterium group</taxon>
        <taxon>Chryseobacterium</taxon>
    </lineage>
</organism>
<dbReference type="EMBL" id="CP033923">
    <property type="protein sequence ID" value="AZA91989.1"/>
    <property type="molecule type" value="Genomic_DNA"/>
</dbReference>
<sequence>MKTKIINYIIGLIFLIYYCICISNSYIQLVFHKNGWYLGEWLINYQDGGFKRRGLFGSLFIFLNELTNIKLEFLVFTFVSIVYAIFFTLLIQLFMQKKNTLLTISILLLPAGMGMVLKDPTIIAKKEIIIFLLYLIYFLRLESKKTVKDIAVSFFIILAILNHEAAFFYIPFVSFTYFIKDSSPSFTKAKKIILYHFAPGVIILLLLYKFGYSITTPNSIQFLQEHGLKLILKGIYGYDPNYNVLNFYKAHSYGYFTYLISLFFATITYYIYCRSNEINIHKKFLIIQAIFLIPLFYVAYDWGRWINIFFTLFTIFIAGEPQLAPTLKKDITGVILILFNSLWKMLLFTAGFLTFPVIDTIIKKLYYFIYFKLF</sequence>
<feature type="transmembrane region" description="Helical" evidence="1">
    <location>
        <begin position="123"/>
        <end position="139"/>
    </location>
</feature>
<feature type="transmembrane region" description="Helical" evidence="1">
    <location>
        <begin position="73"/>
        <end position="94"/>
    </location>
</feature>
<feature type="transmembrane region" description="Helical" evidence="1">
    <location>
        <begin position="192"/>
        <end position="210"/>
    </location>
</feature>
<name>A0AAD0YNV3_CHRNA</name>